<proteinExistence type="predicted"/>
<dbReference type="OrthoDB" id="982262at2"/>
<evidence type="ECO:0000256" key="2">
    <source>
        <dbReference type="SAM" id="Phobius"/>
    </source>
</evidence>
<feature type="repeat" description="TPR" evidence="1">
    <location>
        <begin position="158"/>
        <end position="191"/>
    </location>
</feature>
<sequence>MKRLLTFVLIVLVFRLNAQVLIDSLQQRLPLAKSVEEKIDILNNLSHAYTQYSLSRSEELAREALALAQNNGYKKGTAASFNNLGISASIQGRHTEGMDYFIKAVKIREELNDTKGVAHVYNNMSRVLIYQEDYDRAIDYSKKSLALLKKIDDPKAVANTYASLGEIYMNKQDYDQALQMFTKARDTSIGAGLRDYKLWMEAKRITALNAQGKYNQALEIGLVIERSLPKYRDFFSSIELFQTIGVIYSNLGDLEHATSYLHKAQHMADSLNDANAGINARKKLSDTFRKFEEYDSAWYYNDQYSTLRGEVFNAEKSKQIAALEHLYQSEKKDQLLAMREQKIKALTFAITIGSILLVAITVLVIIVFRLYRDKKKSLVEMKRLNDEIYEKHEEILAQTEELTQAAAEVSRMNESLEMEVSARVAEIKLQNEKLIEYAYFNAHNVRGPLARILGLCTLMSGETSPAEIQTYNGHLLDCAHELDGVVREINRKLSD</sequence>
<evidence type="ECO:0000313" key="3">
    <source>
        <dbReference type="EMBL" id="AYB35139.1"/>
    </source>
</evidence>
<reference evidence="4" key="1">
    <citation type="submission" date="2018-09" db="EMBL/GenBank/DDBJ databases">
        <title>Chryseolinea sp. KIS68-18 isolated from soil.</title>
        <authorList>
            <person name="Weon H.-Y."/>
            <person name="Kwon S.-W."/>
            <person name="Lee S.A."/>
        </authorList>
    </citation>
    <scope>NUCLEOTIDE SEQUENCE [LARGE SCALE GENOMIC DNA]</scope>
    <source>
        <strain evidence="4">KIS68-18</strain>
    </source>
</reference>
<keyword evidence="4" id="KW-1185">Reference proteome</keyword>
<dbReference type="InterPro" id="IPR019734">
    <property type="entry name" value="TPR_rpt"/>
</dbReference>
<dbReference type="Pfam" id="PF13181">
    <property type="entry name" value="TPR_8"/>
    <property type="match status" value="1"/>
</dbReference>
<organism evidence="3 4">
    <name type="scientific">Chryseolinea soli</name>
    <dbReference type="NCBI Taxonomy" id="2321403"/>
    <lineage>
        <taxon>Bacteria</taxon>
        <taxon>Pseudomonadati</taxon>
        <taxon>Bacteroidota</taxon>
        <taxon>Cytophagia</taxon>
        <taxon>Cytophagales</taxon>
        <taxon>Fulvivirgaceae</taxon>
        <taxon>Chryseolinea</taxon>
    </lineage>
</organism>
<dbReference type="EMBL" id="CP032382">
    <property type="protein sequence ID" value="AYB35139.1"/>
    <property type="molecule type" value="Genomic_DNA"/>
</dbReference>
<accession>A0A385SV92</accession>
<dbReference type="AlphaFoldDB" id="A0A385SV92"/>
<keyword evidence="2" id="KW-0472">Membrane</keyword>
<feature type="transmembrane region" description="Helical" evidence="2">
    <location>
        <begin position="345"/>
        <end position="371"/>
    </location>
</feature>
<dbReference type="PANTHER" id="PTHR10098">
    <property type="entry name" value="RAPSYN-RELATED"/>
    <property type="match status" value="1"/>
</dbReference>
<name>A0A385SV92_9BACT</name>
<evidence type="ECO:0000256" key="1">
    <source>
        <dbReference type="PROSITE-ProRule" id="PRU00339"/>
    </source>
</evidence>
<keyword evidence="2" id="KW-1133">Transmembrane helix</keyword>
<dbReference type="Pfam" id="PF13176">
    <property type="entry name" value="TPR_7"/>
    <property type="match status" value="1"/>
</dbReference>
<dbReference type="RefSeq" id="WP_119758390.1">
    <property type="nucleotide sequence ID" value="NZ_CP032382.1"/>
</dbReference>
<evidence type="ECO:0008006" key="5">
    <source>
        <dbReference type="Google" id="ProtNLM"/>
    </source>
</evidence>
<dbReference type="InterPro" id="IPR011990">
    <property type="entry name" value="TPR-like_helical_dom_sf"/>
</dbReference>
<dbReference type="Gene3D" id="1.25.40.10">
    <property type="entry name" value="Tetratricopeptide repeat domain"/>
    <property type="match status" value="2"/>
</dbReference>
<dbReference type="SMART" id="SM00028">
    <property type="entry name" value="TPR"/>
    <property type="match status" value="4"/>
</dbReference>
<keyword evidence="1" id="KW-0802">TPR repeat</keyword>
<evidence type="ECO:0000313" key="4">
    <source>
        <dbReference type="Proteomes" id="UP000266183"/>
    </source>
</evidence>
<dbReference type="Proteomes" id="UP000266183">
    <property type="component" value="Chromosome"/>
</dbReference>
<dbReference type="KEGG" id="chk:D4L85_33170"/>
<keyword evidence="2" id="KW-0812">Transmembrane</keyword>
<gene>
    <name evidence="3" type="ORF">D4L85_33170</name>
</gene>
<dbReference type="Pfam" id="PF13424">
    <property type="entry name" value="TPR_12"/>
    <property type="match status" value="1"/>
</dbReference>
<dbReference type="PROSITE" id="PS50005">
    <property type="entry name" value="TPR"/>
    <property type="match status" value="1"/>
</dbReference>
<dbReference type="PROSITE" id="PS50293">
    <property type="entry name" value="TPR_REGION"/>
    <property type="match status" value="1"/>
</dbReference>
<dbReference type="SUPFAM" id="SSF48452">
    <property type="entry name" value="TPR-like"/>
    <property type="match status" value="1"/>
</dbReference>
<protein>
    <recommendedName>
        <fullName evidence="5">Tetratricopeptide repeat protein</fullName>
    </recommendedName>
</protein>